<dbReference type="Gene3D" id="3.40.50.300">
    <property type="entry name" value="P-loop containing nucleotide triphosphate hydrolases"/>
    <property type="match status" value="1"/>
</dbReference>
<dbReference type="AlphaFoldDB" id="A0A075WED4"/>
<dbReference type="EMBL" id="CP006577">
    <property type="protein sequence ID" value="AIG98062.1"/>
    <property type="molecule type" value="Genomic_DNA"/>
</dbReference>
<dbReference type="GO" id="GO:0016887">
    <property type="term" value="F:ATP hydrolysis activity"/>
    <property type="evidence" value="ECO:0007669"/>
    <property type="project" value="InterPro"/>
</dbReference>
<dbReference type="InterPro" id="IPR027417">
    <property type="entry name" value="P-loop_NTPase"/>
</dbReference>
<dbReference type="HOGENOM" id="CLU_040623_1_0_2"/>
<evidence type="ECO:0000259" key="1">
    <source>
        <dbReference type="Pfam" id="PF13175"/>
    </source>
</evidence>
<evidence type="ECO:0000313" key="3">
    <source>
        <dbReference type="Proteomes" id="UP000028501"/>
    </source>
</evidence>
<name>A0A075WED4_ARCFL</name>
<dbReference type="InterPro" id="IPR041685">
    <property type="entry name" value="AAA_GajA/Old/RecF-like"/>
</dbReference>
<dbReference type="SUPFAM" id="SSF52540">
    <property type="entry name" value="P-loop containing nucleoside triphosphate hydrolases"/>
    <property type="match status" value="1"/>
</dbReference>
<dbReference type="RefSeq" id="WP_156029519.1">
    <property type="nucleotide sequence ID" value="NZ_CP006577.1"/>
</dbReference>
<dbReference type="Proteomes" id="UP000028501">
    <property type="component" value="Chromosome"/>
</dbReference>
<dbReference type="KEGG" id="afg:AFULGI_00012870"/>
<dbReference type="PANTHER" id="PTHR43581:SF4">
    <property type="entry name" value="ATP_GTP PHOSPHATASE"/>
    <property type="match status" value="1"/>
</dbReference>
<sequence length="503" mass="58362">MKIRFTNLGPIKSGEIDIKPLTIFIGPNNTGKTYSAYCLYGVLDQNWLPFYADHTDLDIYDEFIDQISKRGYVEIDLERIIKENSELLLNDLCKVFTEEIIYRFMQTSKKDIFEAARITVELSYGDLELMLEHLPNVEMSGGIGVAKDKELIAIEKKKKNTNLKIYTKVEDEGDREILIKFLSDREILRKALIANMLTIILGCIRRDIVVLPAERLALVTLYRYLGKRGIKIADLISEEMFDNADKLKDFIRDIMFISYKYSMPIRDFIAFLDDLTEISMEFESDDKTKEKRKEFIQLSEMIENDILKGRVVLERKEKIATPILEFELDNGKRLELHLTSTAVKELTGLVLYFRYLIDKGDILIIDEPEMNLHPEAQAKLLEIITIAVNKGVKVILTTHSPYIVDHVINLMEGYYIKDKIEENNLDKYLFLGYKESFISPEKVGAYFFSENGEIKDILDFKERLIDWETFSNVSDKINIIYSNILEFRRTSENSNGGKNNAIQ</sequence>
<accession>A0A075WED4</accession>
<dbReference type="GeneID" id="24794794"/>
<dbReference type="PANTHER" id="PTHR43581">
    <property type="entry name" value="ATP/GTP PHOSPHATASE"/>
    <property type="match status" value="1"/>
</dbReference>
<dbReference type="CDD" id="cd00267">
    <property type="entry name" value="ABC_ATPase"/>
    <property type="match status" value="1"/>
</dbReference>
<evidence type="ECO:0000313" key="2">
    <source>
        <dbReference type="EMBL" id="AIG98062.1"/>
    </source>
</evidence>
<reference evidence="2 3" key="1">
    <citation type="submission" date="2013-07" db="EMBL/GenBank/DDBJ databases">
        <title>Genome of Archaeoglobus fulgidus.</title>
        <authorList>
            <person name="Fiebig A."/>
            <person name="Birkeland N.-K."/>
        </authorList>
    </citation>
    <scope>NUCLEOTIDE SEQUENCE [LARGE SCALE GENOMIC DNA]</scope>
    <source>
        <strain evidence="2 3">DSM 8774</strain>
    </source>
</reference>
<dbReference type="GO" id="GO:0005524">
    <property type="term" value="F:ATP binding"/>
    <property type="evidence" value="ECO:0007669"/>
    <property type="project" value="InterPro"/>
</dbReference>
<feature type="domain" description="Endonuclease GajA/Old nuclease/RecF-like AAA" evidence="1">
    <location>
        <begin position="2"/>
        <end position="404"/>
    </location>
</feature>
<organism evidence="2 3">
    <name type="scientific">Archaeoglobus fulgidus DSM 8774</name>
    <dbReference type="NCBI Taxonomy" id="1344584"/>
    <lineage>
        <taxon>Archaea</taxon>
        <taxon>Methanobacteriati</taxon>
        <taxon>Methanobacteriota</taxon>
        <taxon>Archaeoglobi</taxon>
        <taxon>Archaeoglobales</taxon>
        <taxon>Archaeoglobaceae</taxon>
        <taxon>Archaeoglobus</taxon>
    </lineage>
</organism>
<protein>
    <recommendedName>
        <fullName evidence="1">Endonuclease GajA/Old nuclease/RecF-like AAA domain-containing protein</fullName>
    </recommendedName>
</protein>
<gene>
    <name evidence="2" type="ORF">AFULGI_00012870</name>
</gene>
<dbReference type="InterPro" id="IPR051396">
    <property type="entry name" value="Bact_Antivir_Def_Nuclease"/>
</dbReference>
<proteinExistence type="predicted"/>
<dbReference type="Pfam" id="PF13175">
    <property type="entry name" value="AAA_15"/>
    <property type="match status" value="1"/>
</dbReference>